<name>A0A1J1HE47_9DIPT</name>
<proteinExistence type="inferred from homology"/>
<reference evidence="3 4" key="1">
    <citation type="submission" date="2015-04" db="EMBL/GenBank/DDBJ databases">
        <authorList>
            <person name="Syromyatnikov M.Y."/>
            <person name="Popov V.N."/>
        </authorList>
    </citation>
    <scope>NUCLEOTIDE SEQUENCE [LARGE SCALE GENOMIC DNA]</scope>
</reference>
<dbReference type="Gene3D" id="1.10.490.10">
    <property type="entry name" value="Globins"/>
    <property type="match status" value="1"/>
</dbReference>
<dbReference type="EMBL" id="CVRI01000001">
    <property type="protein sequence ID" value="CRK86240.1"/>
    <property type="molecule type" value="Genomic_DNA"/>
</dbReference>
<dbReference type="Proteomes" id="UP000183832">
    <property type="component" value="Unassembled WGS sequence"/>
</dbReference>
<evidence type="ECO:0000313" key="3">
    <source>
        <dbReference type="EMBL" id="CRK86240.1"/>
    </source>
</evidence>
<dbReference type="GO" id="GO:0019825">
    <property type="term" value="F:oxygen binding"/>
    <property type="evidence" value="ECO:0007669"/>
    <property type="project" value="InterPro"/>
</dbReference>
<gene>
    <name evidence="3" type="primary">similar to Globin CTT-X</name>
    <name evidence="3" type="ORF">CLUMA_CG000352</name>
</gene>
<dbReference type="InterPro" id="IPR012292">
    <property type="entry name" value="Globin/Proto"/>
</dbReference>
<keyword evidence="4" id="KW-1185">Reference proteome</keyword>
<comment type="similarity">
    <text evidence="1">Belongs to the globin family.</text>
</comment>
<dbReference type="AlphaFoldDB" id="A0A1J1HE47"/>
<dbReference type="OrthoDB" id="7779786at2759"/>
<evidence type="ECO:0000313" key="4">
    <source>
        <dbReference type="Proteomes" id="UP000183832"/>
    </source>
</evidence>
<keyword evidence="1" id="KW-0408">Iron</keyword>
<dbReference type="STRING" id="568069.A0A1J1HE47"/>
<dbReference type="GO" id="GO:0005344">
    <property type="term" value="F:oxygen carrier activity"/>
    <property type="evidence" value="ECO:0007669"/>
    <property type="project" value="UniProtKB-KW"/>
</dbReference>
<evidence type="ECO:0000256" key="1">
    <source>
        <dbReference type="RuleBase" id="RU000356"/>
    </source>
</evidence>
<protein>
    <submittedName>
        <fullName evidence="3">CLUMA_CG000352, isoform A</fullName>
    </submittedName>
</protein>
<keyword evidence="1" id="KW-0561">Oxygen transport</keyword>
<dbReference type="GO" id="GO:0020037">
    <property type="term" value="F:heme binding"/>
    <property type="evidence" value="ECO:0007669"/>
    <property type="project" value="InterPro"/>
</dbReference>
<keyword evidence="1" id="KW-0349">Heme</keyword>
<dbReference type="SUPFAM" id="SSF46458">
    <property type="entry name" value="Globin-like"/>
    <property type="match status" value="1"/>
</dbReference>
<feature type="domain" description="Globin" evidence="2">
    <location>
        <begin position="40"/>
        <end position="141"/>
    </location>
</feature>
<keyword evidence="1" id="KW-0479">Metal-binding</keyword>
<dbReference type="InterPro" id="IPR000971">
    <property type="entry name" value="Globin"/>
</dbReference>
<evidence type="ECO:0000259" key="2">
    <source>
        <dbReference type="Pfam" id="PF00042"/>
    </source>
</evidence>
<sequence length="207" mass="23769">MGNIISNIQNKIIRSDEIPIPEMKNLSDDQIKIIKQTWEIPSAKILFSLKNISGTPGFRSHANKIMNVFGISVDCLDKQGGIDEIIRLLNDMGRSHKRRGIPKRAFVELREIIIEVLSQVCHLDDEGKQAWNDFIDIVYHVVFRNTFMCVAYILSQGQEGGGRMCVEREFCLTLKKRIAVSRKKKNCADETLNRPQHPHLKQNRDLN</sequence>
<accession>A0A1J1HE47</accession>
<dbReference type="Pfam" id="PF00042">
    <property type="entry name" value="Globin"/>
    <property type="match status" value="1"/>
</dbReference>
<dbReference type="InterPro" id="IPR009050">
    <property type="entry name" value="Globin-like_sf"/>
</dbReference>
<keyword evidence="1" id="KW-0813">Transport</keyword>
<organism evidence="3 4">
    <name type="scientific">Clunio marinus</name>
    <dbReference type="NCBI Taxonomy" id="568069"/>
    <lineage>
        <taxon>Eukaryota</taxon>
        <taxon>Metazoa</taxon>
        <taxon>Ecdysozoa</taxon>
        <taxon>Arthropoda</taxon>
        <taxon>Hexapoda</taxon>
        <taxon>Insecta</taxon>
        <taxon>Pterygota</taxon>
        <taxon>Neoptera</taxon>
        <taxon>Endopterygota</taxon>
        <taxon>Diptera</taxon>
        <taxon>Nematocera</taxon>
        <taxon>Chironomoidea</taxon>
        <taxon>Chironomidae</taxon>
        <taxon>Clunio</taxon>
    </lineage>
</organism>
<dbReference type="CDD" id="cd01040">
    <property type="entry name" value="Mb-like"/>
    <property type="match status" value="1"/>
</dbReference>
<dbReference type="InterPro" id="IPR044399">
    <property type="entry name" value="Mb-like_M"/>
</dbReference>